<feature type="transmembrane region" description="Helical" evidence="5">
    <location>
        <begin position="94"/>
        <end position="111"/>
    </location>
</feature>
<gene>
    <name evidence="6" type="ORF">Cfor_08995</name>
</gene>
<dbReference type="Pfam" id="PF06423">
    <property type="entry name" value="GWT1"/>
    <property type="match status" value="1"/>
</dbReference>
<dbReference type="FunCoup" id="A0A6L2QAG8">
    <property type="interactions" value="1084"/>
</dbReference>
<feature type="transmembrane region" description="Helical" evidence="5">
    <location>
        <begin position="65"/>
        <end position="88"/>
    </location>
</feature>
<keyword evidence="5" id="KW-0012">Acyltransferase</keyword>
<keyword evidence="3 5" id="KW-1133">Transmembrane helix</keyword>
<feature type="transmembrane region" description="Helical" evidence="5">
    <location>
        <begin position="144"/>
        <end position="162"/>
    </location>
</feature>
<feature type="transmembrane region" description="Helical" evidence="5">
    <location>
        <begin position="208"/>
        <end position="229"/>
    </location>
</feature>
<keyword evidence="2 5" id="KW-0812">Transmembrane</keyword>
<feature type="transmembrane region" description="Helical" evidence="5">
    <location>
        <begin position="244"/>
        <end position="263"/>
    </location>
</feature>
<feature type="transmembrane region" description="Helical" evidence="5">
    <location>
        <begin position="464"/>
        <end position="484"/>
    </location>
</feature>
<dbReference type="PANTHER" id="PTHR20661">
    <property type="entry name" value="PHOSPHATIDYLINOSITOL-GLYCAN BIOSYNTHESIS CLASS W PROTEIN"/>
    <property type="match status" value="1"/>
</dbReference>
<evidence type="ECO:0000256" key="2">
    <source>
        <dbReference type="ARBA" id="ARBA00022692"/>
    </source>
</evidence>
<comment type="subcellular location">
    <subcellularLocation>
        <location evidence="5">Endoplasmic reticulum membrane</location>
        <topology evidence="5">Multi-pass membrane protein</topology>
    </subcellularLocation>
    <subcellularLocation>
        <location evidence="1">Membrane</location>
        <topology evidence="1">Multi-pass membrane protein</topology>
    </subcellularLocation>
</comment>
<feature type="transmembrane region" description="Helical" evidence="5">
    <location>
        <begin position="174"/>
        <end position="196"/>
    </location>
</feature>
<feature type="transmembrane region" description="Helical" evidence="5">
    <location>
        <begin position="270"/>
        <end position="291"/>
    </location>
</feature>
<dbReference type="GO" id="GO:0006506">
    <property type="term" value="P:GPI anchor biosynthetic process"/>
    <property type="evidence" value="ECO:0007669"/>
    <property type="project" value="UniProtKB-UniPathway"/>
</dbReference>
<evidence type="ECO:0000256" key="3">
    <source>
        <dbReference type="ARBA" id="ARBA00022989"/>
    </source>
</evidence>
<accession>A0A6L2QAG8</accession>
<proteinExistence type="inferred from homology"/>
<dbReference type="OrthoDB" id="15270at2759"/>
<evidence type="ECO:0000256" key="5">
    <source>
        <dbReference type="RuleBase" id="RU280819"/>
    </source>
</evidence>
<dbReference type="UniPathway" id="UPA00196"/>
<dbReference type="PIRSF" id="PIRSF017321">
    <property type="entry name" value="GWT1"/>
    <property type="match status" value="1"/>
</dbReference>
<dbReference type="Proteomes" id="UP000502823">
    <property type="component" value="Unassembled WGS sequence"/>
</dbReference>
<comment type="caution">
    <text evidence="6">The sequence shown here is derived from an EMBL/GenBank/DDBJ whole genome shotgun (WGS) entry which is preliminary data.</text>
</comment>
<keyword evidence="5" id="KW-0337">GPI-anchor biosynthesis</keyword>
<evidence type="ECO:0000313" key="6">
    <source>
        <dbReference type="EMBL" id="GFG39938.1"/>
    </source>
</evidence>
<dbReference type="GO" id="GO:0005789">
    <property type="term" value="C:endoplasmic reticulum membrane"/>
    <property type="evidence" value="ECO:0007669"/>
    <property type="project" value="UniProtKB-SubCell"/>
</dbReference>
<dbReference type="InParanoid" id="A0A6L2QAG8"/>
<evidence type="ECO:0000256" key="1">
    <source>
        <dbReference type="ARBA" id="ARBA00004141"/>
    </source>
</evidence>
<comment type="pathway">
    <text evidence="5">Glycolipid biosynthesis; glycosylphosphatidylinositol-anchor biosynthesis.</text>
</comment>
<feature type="transmembrane region" description="Helical" evidence="5">
    <location>
        <begin position="338"/>
        <end position="357"/>
    </location>
</feature>
<dbReference type="AlphaFoldDB" id="A0A6L2QAG8"/>
<keyword evidence="5" id="KW-0256">Endoplasmic reticulum</keyword>
<comment type="function">
    <text evidence="5">A acetyltransferase, which acetylates the inositol ring of phosphatidylinositol during biosynthesis of GPI-anchor.</text>
</comment>
<keyword evidence="4 5" id="KW-0472">Membrane</keyword>
<feature type="transmembrane region" description="Helical" evidence="5">
    <location>
        <begin position="311"/>
        <end position="331"/>
    </location>
</feature>
<organism evidence="6 7">
    <name type="scientific">Coptotermes formosanus</name>
    <name type="common">Formosan subterranean termite</name>
    <dbReference type="NCBI Taxonomy" id="36987"/>
    <lineage>
        <taxon>Eukaryota</taxon>
        <taxon>Metazoa</taxon>
        <taxon>Ecdysozoa</taxon>
        <taxon>Arthropoda</taxon>
        <taxon>Hexapoda</taxon>
        <taxon>Insecta</taxon>
        <taxon>Pterygota</taxon>
        <taxon>Neoptera</taxon>
        <taxon>Polyneoptera</taxon>
        <taxon>Dictyoptera</taxon>
        <taxon>Blattodea</taxon>
        <taxon>Blattoidea</taxon>
        <taxon>Termitoidae</taxon>
        <taxon>Rhinotermitidae</taxon>
        <taxon>Coptotermes</taxon>
    </lineage>
</organism>
<reference evidence="7" key="1">
    <citation type="submission" date="2020-01" db="EMBL/GenBank/DDBJ databases">
        <title>Draft genome sequence of the Termite Coptotermes fromosanus.</title>
        <authorList>
            <person name="Itakura S."/>
            <person name="Yosikawa Y."/>
            <person name="Umezawa K."/>
        </authorList>
    </citation>
    <scope>NUCLEOTIDE SEQUENCE [LARGE SCALE GENOMIC DNA]</scope>
</reference>
<keyword evidence="7" id="KW-1185">Reference proteome</keyword>
<name>A0A6L2QAG8_COPFO</name>
<feature type="transmembrane region" description="Helical" evidence="5">
    <location>
        <begin position="377"/>
        <end position="400"/>
    </location>
</feature>
<sequence length="514" mass="58009">MEVQTHVYDYKVYHEQFMQNHNGTTAVEVLLVILPVPFGLFLSSCLCAVLTYLMNQKVLIPLKLISWLLFLVDFITVVVPFVLCVTIFSDRHVVVSQIFFFCLFVCGAYCCSECRQVLSQAYRSTLLATLTDTGRRPYVTNFRAIINLITAICILAVDFKVFPRRFAKTETFGYGLMDTGVGLFVISNAIVAPEALGYKVKTQTFTSAMWKAIKSSTPLLLLGSARFFITQQIDYQMHVSEYGVHWNFYITLAMTKILCTLILQFVGSNYSLMIAVVAIGIHELILCSGIRDWVLSNVTRQDFLTANREGLTSLLGYVGLYFAGVCLGQGLRDYKSNILGNLYLMGKLTISSLVLWFAMSLCKNWFGVSRRLANIGYVVWILTLSIIMLVILMSIELLTWTMNKVVKSSMQNEADRYLHFTISYVPVTLEAINYNGLLFFLLSNLLTGLINICVQTLTVDVLPSLLIICGYIFVLCNIIVLLYSKNIKAKMCLKTQHNREVAILIVEAKTCWVS</sequence>
<dbReference type="GO" id="GO:0072659">
    <property type="term" value="P:protein localization to plasma membrane"/>
    <property type="evidence" value="ECO:0007669"/>
    <property type="project" value="TreeGrafter"/>
</dbReference>
<protein>
    <recommendedName>
        <fullName evidence="5">Phosphatidylinositol-glycan biosynthesis class W protein</fullName>
        <ecNumber evidence="5">2.3.-.-</ecNumber>
    </recommendedName>
</protein>
<evidence type="ECO:0000256" key="4">
    <source>
        <dbReference type="ARBA" id="ARBA00023136"/>
    </source>
</evidence>
<comment type="similarity">
    <text evidence="5">Belongs to the PIGW family.</text>
</comment>
<evidence type="ECO:0000313" key="7">
    <source>
        <dbReference type="Proteomes" id="UP000502823"/>
    </source>
</evidence>
<feature type="transmembrane region" description="Helical" evidence="5">
    <location>
        <begin position="29"/>
        <end position="53"/>
    </location>
</feature>
<feature type="transmembrane region" description="Helical" evidence="5">
    <location>
        <begin position="437"/>
        <end position="458"/>
    </location>
</feature>
<dbReference type="EC" id="2.3.-.-" evidence="5"/>
<dbReference type="InterPro" id="IPR009447">
    <property type="entry name" value="PIGW/GWT1"/>
</dbReference>
<dbReference type="EMBL" id="BLKM01001294">
    <property type="protein sequence ID" value="GFG39938.1"/>
    <property type="molecule type" value="Genomic_DNA"/>
</dbReference>
<keyword evidence="5" id="KW-0808">Transferase</keyword>
<dbReference type="PANTHER" id="PTHR20661:SF0">
    <property type="entry name" value="PHOSPHATIDYLINOSITOL-GLYCAN BIOSYNTHESIS CLASS W PROTEIN"/>
    <property type="match status" value="1"/>
</dbReference>
<dbReference type="GO" id="GO:0032216">
    <property type="term" value="F:glucosaminyl-phosphatidylinositol O-acyltransferase activity"/>
    <property type="evidence" value="ECO:0007669"/>
    <property type="project" value="TreeGrafter"/>
</dbReference>